<sequence>MAYKIGVIGDKESVLPFKLFGFSVHFATDKKETQQALKHLVREEYGIIYITEACASTIKEEIDRLQTQLQPAVVLIPNHDGSLGIGLEAIQQNVEKAVGQNIL</sequence>
<comment type="similarity">
    <text evidence="1 4">Belongs to the V-ATPase F subunit family.</text>
</comment>
<dbReference type="HAMAP" id="MF_00312">
    <property type="entry name" value="ATP_synth_F_arch"/>
    <property type="match status" value="1"/>
</dbReference>
<dbReference type="Proteomes" id="UP001256711">
    <property type="component" value="Unassembled WGS sequence"/>
</dbReference>
<dbReference type="GO" id="GO:0042777">
    <property type="term" value="P:proton motive force-driven plasma membrane ATP synthesis"/>
    <property type="evidence" value="ECO:0007669"/>
    <property type="project" value="UniProtKB-UniRule"/>
</dbReference>
<evidence type="ECO:0000256" key="3">
    <source>
        <dbReference type="ARBA" id="ARBA00023065"/>
    </source>
</evidence>
<proteinExistence type="inferred from homology"/>
<dbReference type="GO" id="GO:0046961">
    <property type="term" value="F:proton-transporting ATPase activity, rotational mechanism"/>
    <property type="evidence" value="ECO:0007669"/>
    <property type="project" value="InterPro"/>
</dbReference>
<dbReference type="InterPro" id="IPR008218">
    <property type="entry name" value="ATPase_V1-cplx_f_g_su"/>
</dbReference>
<keyword evidence="3 4" id="KW-0406">Ion transport</keyword>
<dbReference type="Gene3D" id="3.40.50.10580">
    <property type="entry name" value="ATPase, V1 complex, subunit F"/>
    <property type="match status" value="1"/>
</dbReference>
<dbReference type="RefSeq" id="WP_303218876.1">
    <property type="nucleotide sequence ID" value="NZ_CAUGVL010000020.1"/>
</dbReference>
<keyword evidence="2 4" id="KW-0813">Transport</keyword>
<dbReference type="AlphaFoldDB" id="A0AAW8U539"/>
<evidence type="ECO:0000256" key="2">
    <source>
        <dbReference type="ARBA" id="ARBA00022448"/>
    </source>
</evidence>
<evidence type="ECO:0000256" key="1">
    <source>
        <dbReference type="ARBA" id="ARBA00010148"/>
    </source>
</evidence>
<evidence type="ECO:0000256" key="4">
    <source>
        <dbReference type="HAMAP-Rule" id="MF_00312"/>
    </source>
</evidence>
<dbReference type="Pfam" id="PF01990">
    <property type="entry name" value="ATP-synt_F"/>
    <property type="match status" value="1"/>
</dbReference>
<dbReference type="NCBIfam" id="NF002384">
    <property type="entry name" value="PRK01395.1"/>
    <property type="match status" value="1"/>
</dbReference>
<gene>
    <name evidence="4" type="primary">atpF</name>
    <name evidence="5" type="ORF">P7H43_11200</name>
</gene>
<organism evidence="5 6">
    <name type="scientific">Enterococcus asini</name>
    <dbReference type="NCBI Taxonomy" id="57732"/>
    <lineage>
        <taxon>Bacteria</taxon>
        <taxon>Bacillati</taxon>
        <taxon>Bacillota</taxon>
        <taxon>Bacilli</taxon>
        <taxon>Lactobacillales</taxon>
        <taxon>Enterococcaceae</taxon>
        <taxon>Enterococcus</taxon>
    </lineage>
</organism>
<dbReference type="GO" id="GO:0046933">
    <property type="term" value="F:proton-transporting ATP synthase activity, rotational mechanism"/>
    <property type="evidence" value="ECO:0007669"/>
    <property type="project" value="UniProtKB-UniRule"/>
</dbReference>
<keyword evidence="4" id="KW-0066">ATP synthesis</keyword>
<dbReference type="EMBL" id="JARQBJ010000005">
    <property type="protein sequence ID" value="MDT2811043.1"/>
    <property type="molecule type" value="Genomic_DNA"/>
</dbReference>
<name>A0AAW8U539_9ENTE</name>
<keyword evidence="4" id="KW-0375">Hydrogen ion transport</keyword>
<dbReference type="SUPFAM" id="SSF159468">
    <property type="entry name" value="AtpF-like"/>
    <property type="match status" value="1"/>
</dbReference>
<reference evidence="5" key="1">
    <citation type="submission" date="2023-03" db="EMBL/GenBank/DDBJ databases">
        <authorList>
            <person name="Shen W."/>
            <person name="Cai J."/>
        </authorList>
    </citation>
    <scope>NUCLEOTIDE SEQUENCE</scope>
    <source>
        <strain evidence="5">B226-2</strain>
    </source>
</reference>
<comment type="function">
    <text evidence="4">Produces ATP from ADP in the presence of a proton gradient across the membrane.</text>
</comment>
<dbReference type="InterPro" id="IPR036906">
    <property type="entry name" value="ATPase_V1_fsu_sf"/>
</dbReference>
<dbReference type="InterPro" id="IPR022944">
    <property type="entry name" value="ATPase_V1-cplx_fsu_bac/arc"/>
</dbReference>
<evidence type="ECO:0000313" key="5">
    <source>
        <dbReference type="EMBL" id="MDT2811043.1"/>
    </source>
</evidence>
<comment type="caution">
    <text evidence="5">The sequence shown here is derived from an EMBL/GenBank/DDBJ whole genome shotgun (WGS) entry which is preliminary data.</text>
</comment>
<dbReference type="GO" id="GO:0005524">
    <property type="term" value="F:ATP binding"/>
    <property type="evidence" value="ECO:0007669"/>
    <property type="project" value="UniProtKB-UniRule"/>
</dbReference>
<protein>
    <recommendedName>
        <fullName evidence="4">V-type ATP synthase subunit F</fullName>
    </recommendedName>
    <alternativeName>
        <fullName evidence="4">V-ATPase subunit F</fullName>
    </alternativeName>
</protein>
<evidence type="ECO:0000313" key="6">
    <source>
        <dbReference type="Proteomes" id="UP001256711"/>
    </source>
</evidence>
<accession>A0AAW8U539</accession>